<dbReference type="Proteomes" id="UP000297839">
    <property type="component" value="Unassembled WGS sequence"/>
</dbReference>
<sequence>MPRSAARRSWLLLLCIALAPSLCASAPPAGPGTPDGQRLYLNVVLNEVPHAAVYEVLRSGDDLFMSAPDLQHLGLRVGSAAVDRRENVRLRSLPGAAVHYDIERQQLRMTVPAELLDSLPLRLTIGLQPDAPPQPSQRVEGVLLNYDLFGQSSATSRSLGGQFEVRAFTSAPGIWTQGFAARAAQGDGAQGTTAVRLDSSWRHAIPETLASFSAGDTITSGLSWTRSMRIGGIQLGRDLGLQPYRPTSPLLSLAGETALPSTVELFVNGVRQMNEPVRPGQFQIDAVPFVTGAGHAQVLLTDMQGRVQRTELDFYAAPTLLRESVWDGSVEWGYPRRNYGTRSADYTSHPVGIGTGRYGFSDTLTLEGHGETGRDLVLGGIGALYRLSPRVGVAGLSLARSDSPAGAGWQRAASYQFVGPALSVTGSLVRRSSGFRDAASQGDGPPPRALASLTVGAPTPMGHASIGWASQSSATNERTSVLSASLTRSLEGAGTFQLIVLSARGAGLRSRQVTVTWTAPLDGRRSLSSTFTRTDGRDAVTLQTNRDAAGPDDGVSYRLQASADGHTPSAHAQVSSASRAGQWTAGAISSGRARSTLVYAGLDGSLLVTAGRVRTVERVDDAFAVVSTSGVPGIPVRLENRPVGVTDGTGTLVVPRLNAYQRNRLSIDVLDLPADYRIDEVSTDAIPERRSGVTAAFALRRARTVELTVVDGDGSFLTAGTEVELASGGTAARAIVGQDGFVYADGLADGPAMLTARSESCRGAFTVASPALPGPTRATVTCKAAP</sequence>
<dbReference type="EMBL" id="SMLK01000004">
    <property type="protein sequence ID" value="TFZ00272.1"/>
    <property type="molecule type" value="Genomic_DNA"/>
</dbReference>
<organism evidence="2 3">
    <name type="scientific">Ramlibacter humi</name>
    <dbReference type="NCBI Taxonomy" id="2530451"/>
    <lineage>
        <taxon>Bacteria</taxon>
        <taxon>Pseudomonadati</taxon>
        <taxon>Pseudomonadota</taxon>
        <taxon>Betaproteobacteria</taxon>
        <taxon>Burkholderiales</taxon>
        <taxon>Comamonadaceae</taxon>
        <taxon>Ramlibacter</taxon>
    </lineage>
</organism>
<dbReference type="PANTHER" id="PTHR30451">
    <property type="entry name" value="OUTER MEMBRANE USHER PROTEIN"/>
    <property type="match status" value="1"/>
</dbReference>
<dbReference type="InterPro" id="IPR000015">
    <property type="entry name" value="Fimb_usher"/>
</dbReference>
<evidence type="ECO:0000256" key="1">
    <source>
        <dbReference type="SAM" id="SignalP"/>
    </source>
</evidence>
<evidence type="ECO:0000313" key="3">
    <source>
        <dbReference type="Proteomes" id="UP000297839"/>
    </source>
</evidence>
<feature type="signal peptide" evidence="1">
    <location>
        <begin position="1"/>
        <end position="26"/>
    </location>
</feature>
<dbReference type="Pfam" id="PF00577">
    <property type="entry name" value="Usher"/>
    <property type="match status" value="2"/>
</dbReference>
<evidence type="ECO:0000313" key="2">
    <source>
        <dbReference type="EMBL" id="TFZ00272.1"/>
    </source>
</evidence>
<dbReference type="OrthoDB" id="8587at2"/>
<dbReference type="InterPro" id="IPR042186">
    <property type="entry name" value="FimD_plug_dom"/>
</dbReference>
<dbReference type="GO" id="GO:0015473">
    <property type="term" value="F:fimbrial usher porin activity"/>
    <property type="evidence" value="ECO:0007669"/>
    <property type="project" value="InterPro"/>
</dbReference>
<accession>A0A4Z0BNC9</accession>
<name>A0A4Z0BNC9_9BURK</name>
<dbReference type="Gene3D" id="2.60.40.2610">
    <property type="entry name" value="Outer membrane usher protein FimD, plug domain"/>
    <property type="match status" value="1"/>
</dbReference>
<protein>
    <submittedName>
        <fullName evidence="2">Fimbrial biogenesis outer membrane usher protein</fullName>
    </submittedName>
</protein>
<dbReference type="RefSeq" id="WP_135250458.1">
    <property type="nucleotide sequence ID" value="NZ_SMLK01000004.1"/>
</dbReference>
<dbReference type="GO" id="GO:0009279">
    <property type="term" value="C:cell outer membrane"/>
    <property type="evidence" value="ECO:0007669"/>
    <property type="project" value="TreeGrafter"/>
</dbReference>
<dbReference type="PANTHER" id="PTHR30451:SF5">
    <property type="entry name" value="SLR0019 PROTEIN"/>
    <property type="match status" value="1"/>
</dbReference>
<feature type="chain" id="PRO_5021451117" evidence="1">
    <location>
        <begin position="27"/>
        <end position="786"/>
    </location>
</feature>
<keyword evidence="1" id="KW-0732">Signal</keyword>
<dbReference type="Gene3D" id="2.60.40.3110">
    <property type="match status" value="1"/>
</dbReference>
<dbReference type="GO" id="GO:0009297">
    <property type="term" value="P:pilus assembly"/>
    <property type="evidence" value="ECO:0007669"/>
    <property type="project" value="InterPro"/>
</dbReference>
<dbReference type="AlphaFoldDB" id="A0A4Z0BNC9"/>
<keyword evidence="3" id="KW-1185">Reference proteome</keyword>
<proteinExistence type="predicted"/>
<reference evidence="2 3" key="1">
    <citation type="submission" date="2019-03" db="EMBL/GenBank/DDBJ databases">
        <title>Ramlibacter sp. 18x22-1, whole genome shotgun sequence.</title>
        <authorList>
            <person name="Zhang X."/>
            <person name="Feng G."/>
            <person name="Zhu H."/>
        </authorList>
    </citation>
    <scope>NUCLEOTIDE SEQUENCE [LARGE SCALE GENOMIC DNA]</scope>
    <source>
        <strain evidence="2 3">18x22-1</strain>
    </source>
</reference>
<comment type="caution">
    <text evidence="2">The sequence shown here is derived from an EMBL/GenBank/DDBJ whole genome shotgun (WGS) entry which is preliminary data.</text>
</comment>
<gene>
    <name evidence="2" type="ORF">EZ216_14325</name>
</gene>